<name>A0ABS5MGF6_9BACI</name>
<dbReference type="Proteomes" id="UP000681870">
    <property type="component" value="Unassembled WGS sequence"/>
</dbReference>
<accession>A0ABS5MGF6</accession>
<evidence type="ECO:0000313" key="2">
    <source>
        <dbReference type="Proteomes" id="UP000681870"/>
    </source>
</evidence>
<keyword evidence="2" id="KW-1185">Reference proteome</keyword>
<reference evidence="1 2" key="1">
    <citation type="submission" date="2021-05" db="EMBL/GenBank/DDBJ databases">
        <title>Ornithinibacillus massiliensis sp. nov.</title>
        <authorList>
            <person name="Iwaza R."/>
            <person name="Lagier J.-C."/>
            <person name="Raoult D."/>
        </authorList>
    </citation>
    <scope>NUCLEOTIDE SEQUENCE [LARGE SCALE GENOMIC DNA]</scope>
    <source>
        <strain evidence="1 2">Marseille-P3601</strain>
    </source>
</reference>
<proteinExistence type="predicted"/>
<gene>
    <name evidence="1" type="ORF">KGF86_11250</name>
</gene>
<sequence>MIKTVFTSIIIPSLIAIMSRIVMSNGMNNSGGADTLILYEDYPTAIVNVEHYSDMERIYSIVVHELFHGFQHLQGEKRFPNELLGMNYPLLKENIELRNRERQYLYHAMMATTKEEQYRSLTQFIAARESRRTVMGQYLDYELSIETVEDPAFYVESQAYRHMSHKAYADSLTTYRSSLLNNSESSRMLRKSCYSSGLFLCLLLDEIAPNWKETFFESDNMLYDMLKELVEWEPYRIHDLEISDESISIIESITKEKEEIFLQFEQTKGYHVYLKGDMVSKGFDPMNVIVKDNKRLHKHFISVAINDKVFQISQPVIVDSGDTFSAIEQLHLVLDEKPIIRDGVIFMEGIREVKGNLVEKDHMYYIVLE</sequence>
<comment type="caution">
    <text evidence="1">The sequence shown here is derived from an EMBL/GenBank/DDBJ whole genome shotgun (WGS) entry which is preliminary data.</text>
</comment>
<organism evidence="1 2">
    <name type="scientific">Ornithinibacillus massiliensis</name>
    <dbReference type="NCBI Taxonomy" id="1944633"/>
    <lineage>
        <taxon>Bacteria</taxon>
        <taxon>Bacillati</taxon>
        <taxon>Bacillota</taxon>
        <taxon>Bacilli</taxon>
        <taxon>Bacillales</taxon>
        <taxon>Bacillaceae</taxon>
        <taxon>Ornithinibacillus</taxon>
    </lineage>
</organism>
<dbReference type="EMBL" id="JAGXBY010000003">
    <property type="protein sequence ID" value="MBS3680793.1"/>
    <property type="molecule type" value="Genomic_DNA"/>
</dbReference>
<evidence type="ECO:0000313" key="1">
    <source>
        <dbReference type="EMBL" id="MBS3680793.1"/>
    </source>
</evidence>
<protein>
    <submittedName>
        <fullName evidence="1">Uncharacterized protein</fullName>
    </submittedName>
</protein>